<dbReference type="EMBL" id="JANPWZ010001159">
    <property type="protein sequence ID" value="KAJ3568216.1"/>
    <property type="molecule type" value="Genomic_DNA"/>
</dbReference>
<evidence type="ECO:0000256" key="7">
    <source>
        <dbReference type="SAM" id="SignalP"/>
    </source>
</evidence>
<dbReference type="GO" id="GO:0005975">
    <property type="term" value="P:carbohydrate metabolic process"/>
    <property type="evidence" value="ECO:0007669"/>
    <property type="project" value="InterPro"/>
</dbReference>
<evidence type="ECO:0000256" key="1">
    <source>
        <dbReference type="ARBA" id="ARBA00009865"/>
    </source>
</evidence>
<feature type="chain" id="PRO_5040946482" description="Glycoside hydrolase family 43 protein" evidence="7">
    <location>
        <begin position="16"/>
        <end position="359"/>
    </location>
</feature>
<evidence type="ECO:0000256" key="5">
    <source>
        <dbReference type="PIRSR" id="PIRSR606710-2"/>
    </source>
</evidence>
<evidence type="ECO:0000256" key="6">
    <source>
        <dbReference type="RuleBase" id="RU361187"/>
    </source>
</evidence>
<dbReference type="PANTHER" id="PTHR42812">
    <property type="entry name" value="BETA-XYLOSIDASE"/>
    <property type="match status" value="1"/>
</dbReference>
<evidence type="ECO:0000313" key="9">
    <source>
        <dbReference type="Proteomes" id="UP001148614"/>
    </source>
</evidence>
<keyword evidence="9" id="KW-1185">Reference proteome</keyword>
<keyword evidence="2 6" id="KW-0378">Hydrolase</keyword>
<reference evidence="8" key="1">
    <citation type="submission" date="2022-07" db="EMBL/GenBank/DDBJ databases">
        <title>Genome Sequence of Xylaria arbuscula.</title>
        <authorList>
            <person name="Buettner E."/>
        </authorList>
    </citation>
    <scope>NUCLEOTIDE SEQUENCE</scope>
    <source>
        <strain evidence="8">VT107</strain>
    </source>
</reference>
<comment type="similarity">
    <text evidence="1 6">Belongs to the glycosyl hydrolase 43 family.</text>
</comment>
<evidence type="ECO:0000256" key="3">
    <source>
        <dbReference type="ARBA" id="ARBA00023295"/>
    </source>
</evidence>
<feature type="signal peptide" evidence="7">
    <location>
        <begin position="1"/>
        <end position="15"/>
    </location>
</feature>
<gene>
    <name evidence="8" type="ORF">NPX13_g6500</name>
</gene>
<dbReference type="SUPFAM" id="SSF75005">
    <property type="entry name" value="Arabinanase/levansucrase/invertase"/>
    <property type="match status" value="1"/>
</dbReference>
<name>A0A9W8TKC9_9PEZI</name>
<dbReference type="AlphaFoldDB" id="A0A9W8TKC9"/>
<evidence type="ECO:0000256" key="4">
    <source>
        <dbReference type="PIRSR" id="PIRSR606710-1"/>
    </source>
</evidence>
<keyword evidence="3 6" id="KW-0326">Glycosidase</keyword>
<dbReference type="Pfam" id="PF04616">
    <property type="entry name" value="Glyco_hydro_43"/>
    <property type="match status" value="1"/>
</dbReference>
<dbReference type="Gene3D" id="2.115.10.20">
    <property type="entry name" value="Glycosyl hydrolase domain, family 43"/>
    <property type="match status" value="1"/>
</dbReference>
<accession>A0A9W8TKC9</accession>
<dbReference type="Proteomes" id="UP001148614">
    <property type="component" value="Unassembled WGS sequence"/>
</dbReference>
<dbReference type="GO" id="GO:0004553">
    <property type="term" value="F:hydrolase activity, hydrolyzing O-glycosyl compounds"/>
    <property type="evidence" value="ECO:0007669"/>
    <property type="project" value="InterPro"/>
</dbReference>
<dbReference type="CDD" id="cd08999">
    <property type="entry name" value="GH43_ABN-like"/>
    <property type="match status" value="1"/>
</dbReference>
<evidence type="ECO:0000313" key="8">
    <source>
        <dbReference type="EMBL" id="KAJ3568216.1"/>
    </source>
</evidence>
<evidence type="ECO:0000256" key="2">
    <source>
        <dbReference type="ARBA" id="ARBA00022801"/>
    </source>
</evidence>
<keyword evidence="7" id="KW-0732">Signal</keyword>
<dbReference type="PANTHER" id="PTHR42812:SF5">
    <property type="entry name" value="ENDO-ARABINASE"/>
    <property type="match status" value="1"/>
</dbReference>
<feature type="active site" description="Proton donor" evidence="4">
    <location>
        <position position="258"/>
    </location>
</feature>
<dbReference type="InterPro" id="IPR006710">
    <property type="entry name" value="Glyco_hydro_43"/>
</dbReference>
<dbReference type="InterPro" id="IPR023296">
    <property type="entry name" value="Glyco_hydro_beta-prop_sf"/>
</dbReference>
<dbReference type="InterPro" id="IPR051795">
    <property type="entry name" value="Glycosyl_Hydrlase_43"/>
</dbReference>
<organism evidence="8 9">
    <name type="scientific">Xylaria arbuscula</name>
    <dbReference type="NCBI Taxonomy" id="114810"/>
    <lineage>
        <taxon>Eukaryota</taxon>
        <taxon>Fungi</taxon>
        <taxon>Dikarya</taxon>
        <taxon>Ascomycota</taxon>
        <taxon>Pezizomycotina</taxon>
        <taxon>Sordariomycetes</taxon>
        <taxon>Xylariomycetidae</taxon>
        <taxon>Xylariales</taxon>
        <taxon>Xylariaceae</taxon>
        <taxon>Xylaria</taxon>
    </lineage>
</organism>
<dbReference type="VEuPathDB" id="FungiDB:F4678DRAFT_325061"/>
<comment type="caution">
    <text evidence="8">The sequence shown here is derived from an EMBL/GenBank/DDBJ whole genome shotgun (WGS) entry which is preliminary data.</text>
</comment>
<protein>
    <recommendedName>
        <fullName evidence="10">Glycoside hydrolase family 43 protein</fullName>
    </recommendedName>
</protein>
<feature type="active site" description="Proton acceptor" evidence="4">
    <location>
        <position position="65"/>
    </location>
</feature>
<proteinExistence type="inferred from homology"/>
<evidence type="ECO:0008006" key="10">
    <source>
        <dbReference type="Google" id="ProtNLM"/>
    </source>
</evidence>
<feature type="site" description="Important for catalytic activity, responsible for pKa modulation of the active site Glu and correct orientation of both the proton donor and substrate" evidence="5">
    <location>
        <position position="185"/>
    </location>
</feature>
<sequence>MKALLCMLGAGLAAGFPDLSRESRNRAIPRIELTNVTKVDIKSPISAKHTVRSIFGPFMGVDFPDPSIISANGLWYAFATTSNGKNVPFATSQDVFPEQGSDTFTWTLGTTDALPNKGAWVDSTKGIWAPDIQLNDQGTFVMYYTAWKAGGTHCIGVATSATATGPYTPQSTPLICDDAGGGTIDASGYDDGTNRWILWKVDGSALGGLTTCVNTPTGSIYYPTPIMIQQMQRDAITLVGSPSKILDNVGANNDGIVEAPTLYKISDGNYVLFYSAHCFNDDNYDIEAAFSSTINGAYTDRVIVMNTANPYGIYGPGGLDLDPNGVTAVFHGRLNGNDPTGIRELFSGDIHITRGTVTY</sequence>